<protein>
    <recommendedName>
        <fullName evidence="5">Secreted protein</fullName>
    </recommendedName>
</protein>
<gene>
    <name evidence="3" type="ORF">SAMN02745130_01458</name>
</gene>
<feature type="chain" id="PRO_5011984309" description="Secreted protein" evidence="2">
    <location>
        <begin position="25"/>
        <end position="132"/>
    </location>
</feature>
<sequence>MKLTKTSLAITALFFCLGTSAAFAADPATAPAEPTLIVEDTIDSSDEVDAANPEMDSAELQAEIRIACEEFAIDEKVAEDKVPEFVDACVAENMPAEEADTIETVDSELPELEESAPETTPSVVAGQPTTQE</sequence>
<dbReference type="RefSeq" id="WP_078921935.1">
    <property type="nucleotide sequence ID" value="NZ_FUYB01000005.1"/>
</dbReference>
<dbReference type="Proteomes" id="UP000190460">
    <property type="component" value="Unassembled WGS sequence"/>
</dbReference>
<feature type="signal peptide" evidence="2">
    <location>
        <begin position="1"/>
        <end position="24"/>
    </location>
</feature>
<dbReference type="AlphaFoldDB" id="A0A1T4WCI9"/>
<evidence type="ECO:0000256" key="1">
    <source>
        <dbReference type="SAM" id="MobiDB-lite"/>
    </source>
</evidence>
<accession>A0A1T4WCI9</accession>
<feature type="compositionally biased region" description="Acidic residues" evidence="1">
    <location>
        <begin position="95"/>
        <end position="116"/>
    </location>
</feature>
<dbReference type="STRING" id="92487.SAMN02745130_01458"/>
<reference evidence="3 4" key="1">
    <citation type="submission" date="2017-02" db="EMBL/GenBank/DDBJ databases">
        <authorList>
            <person name="Peterson S.W."/>
        </authorList>
    </citation>
    <scope>NUCLEOTIDE SEQUENCE [LARGE SCALE GENOMIC DNA]</scope>
    <source>
        <strain evidence="3 4">ATCC 49788</strain>
    </source>
</reference>
<keyword evidence="2" id="KW-0732">Signal</keyword>
<feature type="region of interest" description="Disordered" evidence="1">
    <location>
        <begin position="93"/>
        <end position="132"/>
    </location>
</feature>
<name>A0A1T4WCI9_9GAMM</name>
<keyword evidence="4" id="KW-1185">Reference proteome</keyword>
<proteinExistence type="predicted"/>
<evidence type="ECO:0000313" key="4">
    <source>
        <dbReference type="Proteomes" id="UP000190460"/>
    </source>
</evidence>
<evidence type="ECO:0000313" key="3">
    <source>
        <dbReference type="EMBL" id="SKA75003.1"/>
    </source>
</evidence>
<evidence type="ECO:0000256" key="2">
    <source>
        <dbReference type="SAM" id="SignalP"/>
    </source>
</evidence>
<evidence type="ECO:0008006" key="5">
    <source>
        <dbReference type="Google" id="ProtNLM"/>
    </source>
</evidence>
<dbReference type="EMBL" id="FUYB01000005">
    <property type="protein sequence ID" value="SKA75003.1"/>
    <property type="molecule type" value="Genomic_DNA"/>
</dbReference>
<organism evidence="3 4">
    <name type="scientific">Thiothrix eikelboomii</name>
    <dbReference type="NCBI Taxonomy" id="92487"/>
    <lineage>
        <taxon>Bacteria</taxon>
        <taxon>Pseudomonadati</taxon>
        <taxon>Pseudomonadota</taxon>
        <taxon>Gammaproteobacteria</taxon>
        <taxon>Thiotrichales</taxon>
        <taxon>Thiotrichaceae</taxon>
        <taxon>Thiothrix</taxon>
    </lineage>
</organism>